<dbReference type="AlphaFoldDB" id="R4K4V6"/>
<evidence type="ECO:0000259" key="13">
    <source>
        <dbReference type="PROSITE" id="PS51093"/>
    </source>
</evidence>
<evidence type="ECO:0000256" key="7">
    <source>
        <dbReference type="ARBA" id="ARBA00022692"/>
    </source>
</evidence>
<feature type="transmembrane region" description="Helical" evidence="12">
    <location>
        <begin position="371"/>
        <end position="393"/>
    </location>
</feature>
<evidence type="ECO:0000256" key="12">
    <source>
        <dbReference type="SAM" id="Phobius"/>
    </source>
</evidence>
<evidence type="ECO:0000313" key="17">
    <source>
        <dbReference type="Proteomes" id="UP000013523"/>
    </source>
</evidence>
<dbReference type="PROSITE" id="PS01035">
    <property type="entry name" value="PTS_EIIB_TYPE_1_CYS"/>
    <property type="match status" value="1"/>
</dbReference>
<dbReference type="InterPro" id="IPR001996">
    <property type="entry name" value="PTS_IIB_1"/>
</dbReference>
<evidence type="ECO:0000256" key="2">
    <source>
        <dbReference type="ARBA" id="ARBA00022448"/>
    </source>
</evidence>
<dbReference type="PROSITE" id="PS51103">
    <property type="entry name" value="PTS_EIIC_TYPE_1"/>
    <property type="match status" value="1"/>
</dbReference>
<dbReference type="Gene3D" id="3.30.1360.60">
    <property type="entry name" value="Glucose permease domain IIB"/>
    <property type="match status" value="1"/>
</dbReference>
<dbReference type="InterPro" id="IPR001127">
    <property type="entry name" value="PTS_EIIA_1_perm"/>
</dbReference>
<evidence type="ECO:0000313" key="16">
    <source>
        <dbReference type="EMBL" id="AGK95549.1"/>
    </source>
</evidence>
<dbReference type="NCBIfam" id="TIGR00826">
    <property type="entry name" value="EIIB_glc"/>
    <property type="match status" value="1"/>
</dbReference>
<dbReference type="eggNOG" id="COG2190">
    <property type="taxonomic scope" value="Bacteria"/>
</dbReference>
<accession>R4K4V6</accession>
<dbReference type="Proteomes" id="UP000013523">
    <property type="component" value="Chromosome"/>
</dbReference>
<feature type="active site" description="Phosphocysteine intermediate; for EIIB activity" evidence="11">
    <location>
        <position position="27"/>
    </location>
</feature>
<feature type="transmembrane region" description="Helical" evidence="12">
    <location>
        <begin position="113"/>
        <end position="139"/>
    </location>
</feature>
<evidence type="ECO:0000256" key="6">
    <source>
        <dbReference type="ARBA" id="ARBA00022683"/>
    </source>
</evidence>
<dbReference type="InterPro" id="IPR036878">
    <property type="entry name" value="Glu_permease_IIB"/>
</dbReference>
<dbReference type="InterPro" id="IPR018113">
    <property type="entry name" value="PTrfase_EIIB_Cys"/>
</dbReference>
<keyword evidence="7 12" id="KW-0812">Transmembrane</keyword>
<evidence type="ECO:0000256" key="8">
    <source>
        <dbReference type="ARBA" id="ARBA00022777"/>
    </source>
</evidence>
<dbReference type="InterPro" id="IPR050558">
    <property type="entry name" value="PTS_Sugar-Specific_Components"/>
</dbReference>
<dbReference type="OrthoDB" id="92465at2"/>
<dbReference type="InterPro" id="IPR003352">
    <property type="entry name" value="PTS_EIIC"/>
</dbReference>
<proteinExistence type="predicted"/>
<feature type="transmembrane region" description="Helical" evidence="12">
    <location>
        <begin position="187"/>
        <end position="206"/>
    </location>
</feature>
<dbReference type="HOGENOM" id="CLU_012312_2_1_9"/>
<dbReference type="PROSITE" id="PS51093">
    <property type="entry name" value="PTS_EIIA_TYPE_1"/>
    <property type="match status" value="1"/>
</dbReference>
<reference evidence="16 17" key="1">
    <citation type="submission" date="2012-01" db="EMBL/GenBank/DDBJ databases">
        <title>Complete sequence of chromosome of Clostridium pasteurianum BC1.</title>
        <authorList>
            <consortium name="US DOE Joint Genome Institute"/>
            <person name="Lucas S."/>
            <person name="Han J."/>
            <person name="Lapidus A."/>
            <person name="Cheng J.-F."/>
            <person name="Goodwin L."/>
            <person name="Pitluck S."/>
            <person name="Peters L."/>
            <person name="Mikhailova N."/>
            <person name="Teshima H."/>
            <person name="Detter J.C."/>
            <person name="Han C."/>
            <person name="Tapia R."/>
            <person name="Land M."/>
            <person name="Hauser L."/>
            <person name="Kyrpides N."/>
            <person name="Ivanova N."/>
            <person name="Pagani I."/>
            <person name="Dunn J."/>
            <person name="Taghavi S."/>
            <person name="Francis A."/>
            <person name="van der Lelie D."/>
            <person name="Woyke T."/>
        </authorList>
    </citation>
    <scope>NUCLEOTIDE SEQUENCE [LARGE SCALE GENOMIC DNA]</scope>
    <source>
        <strain evidence="16 17">BC1</strain>
    </source>
</reference>
<comment type="subcellular location">
    <subcellularLocation>
        <location evidence="1">Cell membrane</location>
        <topology evidence="1">Multi-pass membrane protein</topology>
    </subcellularLocation>
</comment>
<organism evidence="16 17">
    <name type="scientific">Clostridium pasteurianum BC1</name>
    <dbReference type="NCBI Taxonomy" id="86416"/>
    <lineage>
        <taxon>Bacteria</taxon>
        <taxon>Bacillati</taxon>
        <taxon>Bacillota</taxon>
        <taxon>Clostridia</taxon>
        <taxon>Eubacteriales</taxon>
        <taxon>Clostridiaceae</taxon>
        <taxon>Clostridium</taxon>
    </lineage>
</organism>
<dbReference type="NCBIfam" id="NF008236">
    <property type="entry name" value="PRK11007.1"/>
    <property type="match status" value="1"/>
</dbReference>
<dbReference type="CDD" id="cd00212">
    <property type="entry name" value="PTS_IIB_glc"/>
    <property type="match status" value="1"/>
</dbReference>
<dbReference type="FunFam" id="3.30.1360.60:FF:000001">
    <property type="entry name" value="PTS system glucose-specific IIBC component PtsG"/>
    <property type="match status" value="1"/>
</dbReference>
<keyword evidence="8" id="KW-0418">Kinase</keyword>
<dbReference type="PROSITE" id="PS00371">
    <property type="entry name" value="PTS_EIIA_TYPE_1_HIS"/>
    <property type="match status" value="1"/>
</dbReference>
<evidence type="ECO:0000256" key="10">
    <source>
        <dbReference type="ARBA" id="ARBA00023136"/>
    </source>
</evidence>
<feature type="transmembrane region" description="Helical" evidence="12">
    <location>
        <begin position="309"/>
        <end position="331"/>
    </location>
</feature>
<evidence type="ECO:0000256" key="4">
    <source>
        <dbReference type="ARBA" id="ARBA00022597"/>
    </source>
</evidence>
<keyword evidence="2" id="KW-0813">Transport</keyword>
<dbReference type="PATRIC" id="fig|86416.3.peg.474"/>
<dbReference type="GO" id="GO:0005886">
    <property type="term" value="C:plasma membrane"/>
    <property type="evidence" value="ECO:0007669"/>
    <property type="project" value="UniProtKB-SubCell"/>
</dbReference>
<dbReference type="InterPro" id="IPR011296">
    <property type="entry name" value="PTS_IIBC_treh"/>
</dbReference>
<dbReference type="GO" id="GO:0009401">
    <property type="term" value="P:phosphoenolpyruvate-dependent sugar phosphotransferase system"/>
    <property type="evidence" value="ECO:0007669"/>
    <property type="project" value="UniProtKB-KW"/>
</dbReference>
<dbReference type="Gene3D" id="2.70.70.10">
    <property type="entry name" value="Glucose Permease (Domain IIA)"/>
    <property type="match status" value="1"/>
</dbReference>
<dbReference type="InterPro" id="IPR013013">
    <property type="entry name" value="PTS_EIIC_1"/>
</dbReference>
<dbReference type="SUPFAM" id="SSF51261">
    <property type="entry name" value="Duplicated hybrid motif"/>
    <property type="match status" value="1"/>
</dbReference>
<gene>
    <name evidence="16" type="ORF">Clopa_0496</name>
</gene>
<feature type="transmembrane region" description="Helical" evidence="12">
    <location>
        <begin position="400"/>
        <end position="421"/>
    </location>
</feature>
<dbReference type="NCBIfam" id="TIGR01992">
    <property type="entry name" value="PTS-IIBC-Tre"/>
    <property type="match status" value="1"/>
</dbReference>
<feature type="transmembrane region" description="Helical" evidence="12">
    <location>
        <begin position="263"/>
        <end position="289"/>
    </location>
</feature>
<dbReference type="Pfam" id="PF00358">
    <property type="entry name" value="PTS_EIIA_1"/>
    <property type="match status" value="1"/>
</dbReference>
<dbReference type="GO" id="GO:0090589">
    <property type="term" value="F:protein-phosphocysteine-trehalose phosphotransferase system transporter activity"/>
    <property type="evidence" value="ECO:0007669"/>
    <property type="project" value="TreeGrafter"/>
</dbReference>
<dbReference type="InterPro" id="IPR011055">
    <property type="entry name" value="Dup_hybrid_motif"/>
</dbReference>
<name>R4K4V6_CLOPA</name>
<dbReference type="PANTHER" id="PTHR30175">
    <property type="entry name" value="PHOSPHOTRANSFERASE SYSTEM TRANSPORT PROTEIN"/>
    <property type="match status" value="1"/>
</dbReference>
<feature type="domain" description="PTS EIIB type-1" evidence="14">
    <location>
        <begin position="5"/>
        <end position="88"/>
    </location>
</feature>
<keyword evidence="17" id="KW-1185">Reference proteome</keyword>
<feature type="transmembrane region" description="Helical" evidence="12">
    <location>
        <begin position="441"/>
        <end position="463"/>
    </location>
</feature>
<dbReference type="STRING" id="86416.Clopa_0496"/>
<keyword evidence="10 12" id="KW-0472">Membrane</keyword>
<dbReference type="RefSeq" id="WP_015613876.1">
    <property type="nucleotide sequence ID" value="NC_021182.1"/>
</dbReference>
<evidence type="ECO:0000256" key="5">
    <source>
        <dbReference type="ARBA" id="ARBA00022679"/>
    </source>
</evidence>
<keyword evidence="4" id="KW-0762">Sugar transport</keyword>
<dbReference type="NCBIfam" id="TIGR00830">
    <property type="entry name" value="PTBA"/>
    <property type="match status" value="1"/>
</dbReference>
<dbReference type="CDD" id="cd00210">
    <property type="entry name" value="PTS_IIA_glc"/>
    <property type="match status" value="1"/>
</dbReference>
<feature type="domain" description="PTS EIIC type-1" evidence="15">
    <location>
        <begin position="108"/>
        <end position="483"/>
    </location>
</feature>
<keyword evidence="5" id="KW-0808">Transferase</keyword>
<evidence type="ECO:0000259" key="15">
    <source>
        <dbReference type="PROSITE" id="PS51103"/>
    </source>
</evidence>
<evidence type="ECO:0000256" key="11">
    <source>
        <dbReference type="PROSITE-ProRule" id="PRU00421"/>
    </source>
</evidence>
<dbReference type="GO" id="GO:0015574">
    <property type="term" value="F:trehalose transmembrane transporter activity"/>
    <property type="evidence" value="ECO:0007669"/>
    <property type="project" value="InterPro"/>
</dbReference>
<evidence type="ECO:0000256" key="1">
    <source>
        <dbReference type="ARBA" id="ARBA00004651"/>
    </source>
</evidence>
<dbReference type="eggNOG" id="COG1263">
    <property type="taxonomic scope" value="Bacteria"/>
</dbReference>
<dbReference type="Pfam" id="PF02378">
    <property type="entry name" value="PTS_EIIC"/>
    <property type="match status" value="1"/>
</dbReference>
<dbReference type="FunFam" id="2.70.70.10:FF:000001">
    <property type="entry name" value="PTS system glucose-specific IIA component"/>
    <property type="match status" value="1"/>
</dbReference>
<dbReference type="eggNOG" id="COG1264">
    <property type="taxonomic scope" value="Bacteria"/>
</dbReference>
<feature type="transmembrane region" description="Helical" evidence="12">
    <location>
        <begin position="343"/>
        <end position="365"/>
    </location>
</feature>
<dbReference type="EMBL" id="CP003261">
    <property type="protein sequence ID" value="AGK95549.1"/>
    <property type="molecule type" value="Genomic_DNA"/>
</dbReference>
<keyword evidence="3" id="KW-1003">Cell membrane</keyword>
<dbReference type="GO" id="GO:0016301">
    <property type="term" value="F:kinase activity"/>
    <property type="evidence" value="ECO:0007669"/>
    <property type="project" value="UniProtKB-KW"/>
</dbReference>
<evidence type="ECO:0000256" key="3">
    <source>
        <dbReference type="ARBA" id="ARBA00022475"/>
    </source>
</evidence>
<sequence length="647" mass="69858">MEVSKQSVEEIIAAVGGKDNITAATHCVTRLRFALKDENKIDKDNLDKIDIVKGFFSSNGQFQVIIGPGLVDKAYDILVSITGIQSATKQEIKDAAEDNLNIIQRLVKTLADVFIPILPAIVAAGLLMGINNILAGKGIFFANKSLIDVYTQWKDLSDVINLIANTSFTFLPALIGWSAVKKFGGNPLLGIVLGLMLIHPSLLNAYNYGEAVAKGTVPYWNLFGLKVAKVGYQGQVLPVLFSSFVLAKLEIQLNKRVPNSIKLLLVAPIALLITGFLSFIIIGPVTFSIGNAITYGLVFIFDKLPLLGAILYGGFYSVLVITGMHQMFLAIDFQLIASTGGTFLWPILVLSNIAQGSGALAMMFISKDEKIKGLSFTSAISAYLGITEPAIFGVNLRFKFPFFSAMIGSAAGAIIITLNHVKAPGIGVGGLPGFLSIFPQQWGIFFVGMIVAIVIPFILTLILSKFKNFKLQDSKNEKASLNEKSVNEEVIDREAKENETILSPLDGNAISLKEVPDPTFSLELMGKGIAIEPSDGVLVSPVDGTITLLFETKHAIGIKTDSGVELLIHIGIDTVKMNGEGFKSFIKQGERVTVGQKIIEFDLDLVKEKSPSAMTMLLVTNVDDVKYVEPLNVDNVKQGDELLSVGI</sequence>
<keyword evidence="9 12" id="KW-1133">Transmembrane helix</keyword>
<dbReference type="PANTHER" id="PTHR30175:SF4">
    <property type="entry name" value="PTS SYSTEM TREHALOSE-SPECIFIC EIIBC COMPONENT"/>
    <property type="match status" value="1"/>
</dbReference>
<dbReference type="PROSITE" id="PS51098">
    <property type="entry name" value="PTS_EIIB_TYPE_1"/>
    <property type="match status" value="1"/>
</dbReference>
<dbReference type="SUPFAM" id="SSF55604">
    <property type="entry name" value="Glucose permease domain IIB"/>
    <property type="match status" value="1"/>
</dbReference>
<evidence type="ECO:0000259" key="14">
    <source>
        <dbReference type="PROSITE" id="PS51098"/>
    </source>
</evidence>
<keyword evidence="6" id="KW-0598">Phosphotransferase system</keyword>
<dbReference type="GO" id="GO:0008982">
    <property type="term" value="F:protein-N(PI)-phosphohistidine-sugar phosphotransferase activity"/>
    <property type="evidence" value="ECO:0007669"/>
    <property type="project" value="InterPro"/>
</dbReference>
<feature type="transmembrane region" description="Helical" evidence="12">
    <location>
        <begin position="159"/>
        <end position="180"/>
    </location>
</feature>
<dbReference type="Pfam" id="PF00367">
    <property type="entry name" value="PTS_EIIB"/>
    <property type="match status" value="1"/>
</dbReference>
<evidence type="ECO:0000256" key="9">
    <source>
        <dbReference type="ARBA" id="ARBA00022989"/>
    </source>
</evidence>
<feature type="domain" description="PTS EIIA type-1" evidence="13">
    <location>
        <begin position="517"/>
        <end position="621"/>
    </location>
</feature>
<dbReference type="KEGG" id="cpas:Clopa_0496"/>
<protein>
    <submittedName>
        <fullName evidence="16">PTS system, trehalose-specific IIBC component</fullName>
    </submittedName>
</protein>